<dbReference type="Gene3D" id="3.40.190.170">
    <property type="entry name" value="Bacterial extracellular solute-binding protein, family 7"/>
    <property type="match status" value="1"/>
</dbReference>
<dbReference type="PANTHER" id="PTHR33376">
    <property type="match status" value="1"/>
</dbReference>
<dbReference type="GO" id="GO:0046872">
    <property type="term" value="F:metal ion binding"/>
    <property type="evidence" value="ECO:0007669"/>
    <property type="project" value="UniProtKB-KW"/>
</dbReference>
<dbReference type="Pfam" id="PF03480">
    <property type="entry name" value="DctP"/>
    <property type="match status" value="1"/>
</dbReference>
<feature type="region of interest" description="Disordered" evidence="4">
    <location>
        <begin position="339"/>
        <end position="382"/>
    </location>
</feature>
<evidence type="ECO:0000256" key="1">
    <source>
        <dbReference type="ARBA" id="ARBA00022729"/>
    </source>
</evidence>
<dbReference type="GO" id="GO:0055085">
    <property type="term" value="P:transmembrane transport"/>
    <property type="evidence" value="ECO:0007669"/>
    <property type="project" value="InterPro"/>
</dbReference>
<dbReference type="STRING" id="1774970.AUC70_00055"/>
<evidence type="ECO:0000256" key="5">
    <source>
        <dbReference type="SAM" id="SignalP"/>
    </source>
</evidence>
<evidence type="ECO:0000313" key="6">
    <source>
        <dbReference type="EMBL" id="ODR97466.1"/>
    </source>
</evidence>
<dbReference type="PIRSF" id="PIRSF039026">
    <property type="entry name" value="SiaP"/>
    <property type="match status" value="1"/>
</dbReference>
<feature type="chain" id="PRO_5009138752" description="C4-dicarboxylate ABC transporter" evidence="5">
    <location>
        <begin position="18"/>
        <end position="382"/>
    </location>
</feature>
<dbReference type="PANTHER" id="PTHR33376:SF5">
    <property type="entry name" value="EXTRACYTOPLASMIC SOLUTE RECEPTOR PROTEIN"/>
    <property type="match status" value="1"/>
</dbReference>
<dbReference type="EMBL" id="LPWE01000001">
    <property type="protein sequence ID" value="ODR97466.1"/>
    <property type="molecule type" value="Genomic_DNA"/>
</dbReference>
<feature type="compositionally biased region" description="Low complexity" evidence="4">
    <location>
        <begin position="340"/>
        <end position="349"/>
    </location>
</feature>
<reference evidence="6 7" key="1">
    <citation type="journal article" date="2016" name="Environ. Microbiol.">
        <title>New Methyloceanibacter diversity from North Sea sediments includes methanotroph containing solely the soluble methane monooxygenase.</title>
        <authorList>
            <person name="Vekeman B."/>
            <person name="Kerckhof F.M."/>
            <person name="Cremers G."/>
            <person name="de Vos P."/>
            <person name="Vandamme P."/>
            <person name="Boon N."/>
            <person name="Op den Camp H.J."/>
            <person name="Heylen K."/>
        </authorList>
    </citation>
    <scope>NUCLEOTIDE SEQUENCE [LARGE SCALE GENOMIC DNA]</scope>
    <source>
        <strain evidence="6 7">R-67176</strain>
    </source>
</reference>
<accession>A0A1E3VWY8</accession>
<evidence type="ECO:0000256" key="3">
    <source>
        <dbReference type="PIRSR" id="PIRSR039026-2"/>
    </source>
</evidence>
<feature type="binding site" evidence="2">
    <location>
        <position position="177"/>
    </location>
    <ligand>
        <name>substrate</name>
    </ligand>
</feature>
<protein>
    <recommendedName>
        <fullName evidence="8">C4-dicarboxylate ABC transporter</fullName>
    </recommendedName>
</protein>
<dbReference type="InterPro" id="IPR038404">
    <property type="entry name" value="TRAP_DctP_sf"/>
</dbReference>
<evidence type="ECO:0000313" key="7">
    <source>
        <dbReference type="Proteomes" id="UP000094172"/>
    </source>
</evidence>
<dbReference type="RefSeq" id="WP_083241093.1">
    <property type="nucleotide sequence ID" value="NZ_LPWE01000001.1"/>
</dbReference>
<keyword evidence="3" id="KW-0479">Metal-binding</keyword>
<feature type="binding site" evidence="3">
    <location>
        <position position="240"/>
    </location>
    <ligand>
        <name>substrate</name>
    </ligand>
</feature>
<dbReference type="AlphaFoldDB" id="A0A1E3VWY8"/>
<organism evidence="6 7">
    <name type="scientific">Methyloceanibacter stevinii</name>
    <dbReference type="NCBI Taxonomy" id="1774970"/>
    <lineage>
        <taxon>Bacteria</taxon>
        <taxon>Pseudomonadati</taxon>
        <taxon>Pseudomonadota</taxon>
        <taxon>Alphaproteobacteria</taxon>
        <taxon>Hyphomicrobiales</taxon>
        <taxon>Hyphomicrobiaceae</taxon>
        <taxon>Methyloceanibacter</taxon>
    </lineage>
</organism>
<dbReference type="Proteomes" id="UP000094172">
    <property type="component" value="Unassembled WGS sequence"/>
</dbReference>
<feature type="signal peptide" evidence="5">
    <location>
        <begin position="1"/>
        <end position="17"/>
    </location>
</feature>
<dbReference type="GO" id="GO:0031317">
    <property type="term" value="C:tripartite ATP-independent periplasmic transporter complex"/>
    <property type="evidence" value="ECO:0007669"/>
    <property type="project" value="InterPro"/>
</dbReference>
<keyword evidence="1 5" id="KW-0732">Signal</keyword>
<sequence>MRTVLFKALMVGGSCLAAVSLAGAAPAEVVTLETPVAFGTHVPGLGTPARELAKLLDERSDGSLQLALKEPGEGTAPFEILDKVSDGKVDAGFATAGYWAAKLPAASLFGGYPFGPDAKEYQDWFNRGHGRALYQEMYDQAKVKVHVVPCAFGGAEAGGWFVKEVNSVDDMEGLRMRIFGLGARVVMRLGAVPVLVPGSQIAEAFEKGKIDAAEAYTPVVDRTNGLQDAAKILYQPGWSQPATVFEFLINQERWDALGPERQSLIESTCGELLQRTLSESINLQSAALTAFSNQDGVTILEFPDDIQAALREGWDEVAREEGVRDYLFKEVHEDIEAFRAGGEATAQAGTGPGESDGKSGSAKAEAAMPPPPPPGEATPVGP</sequence>
<dbReference type="InterPro" id="IPR026289">
    <property type="entry name" value="SBP_TakP-like"/>
</dbReference>
<feature type="binding site" evidence="3">
    <location>
        <position position="214"/>
    </location>
    <ligand>
        <name>substrate</name>
    </ligand>
</feature>
<dbReference type="InterPro" id="IPR018389">
    <property type="entry name" value="DctP_fam"/>
</dbReference>
<evidence type="ECO:0008006" key="8">
    <source>
        <dbReference type="Google" id="ProtNLM"/>
    </source>
</evidence>
<comment type="caution">
    <text evidence="6">The sequence shown here is derived from an EMBL/GenBank/DDBJ whole genome shotgun (WGS) entry which is preliminary data.</text>
</comment>
<dbReference type="Gene3D" id="3.40.190.10">
    <property type="entry name" value="Periplasmic binding protein-like II"/>
    <property type="match status" value="1"/>
</dbReference>
<feature type="compositionally biased region" description="Pro residues" evidence="4">
    <location>
        <begin position="368"/>
        <end position="382"/>
    </location>
</feature>
<name>A0A1E3VWY8_9HYPH</name>
<keyword evidence="7" id="KW-1185">Reference proteome</keyword>
<proteinExistence type="predicted"/>
<dbReference type="CDD" id="cd13604">
    <property type="entry name" value="PBP2_TRAP_ketoacid_lactate_like"/>
    <property type="match status" value="1"/>
</dbReference>
<evidence type="ECO:0000256" key="4">
    <source>
        <dbReference type="SAM" id="MobiDB-lite"/>
    </source>
</evidence>
<gene>
    <name evidence="6" type="ORF">AUC70_00055</name>
</gene>
<feature type="binding site" evidence="2">
    <location>
        <position position="156"/>
    </location>
    <ligand>
        <name>substrate</name>
    </ligand>
</feature>
<evidence type="ECO:0000256" key="2">
    <source>
        <dbReference type="PIRSR" id="PIRSR039026-1"/>
    </source>
</evidence>